<dbReference type="GO" id="GO:0003682">
    <property type="term" value="F:chromatin binding"/>
    <property type="evidence" value="ECO:0007669"/>
    <property type="project" value="TreeGrafter"/>
</dbReference>
<dbReference type="Pfam" id="PF00136">
    <property type="entry name" value="DNA_pol_B"/>
    <property type="match status" value="1"/>
</dbReference>
<keyword evidence="2" id="KW-0808">Transferase</keyword>
<dbReference type="InterPro" id="IPR006134">
    <property type="entry name" value="DNA-dir_DNA_pol_B_multi_dom"/>
</dbReference>
<dbReference type="GO" id="GO:0003688">
    <property type="term" value="F:DNA replication origin binding"/>
    <property type="evidence" value="ECO:0007669"/>
    <property type="project" value="TreeGrafter"/>
</dbReference>
<dbReference type="GO" id="GO:0003887">
    <property type="term" value="F:DNA-directed DNA polymerase activity"/>
    <property type="evidence" value="ECO:0007669"/>
    <property type="project" value="UniProtKB-KW"/>
</dbReference>
<evidence type="ECO:0000256" key="2">
    <source>
        <dbReference type="ARBA" id="ARBA00022679"/>
    </source>
</evidence>
<dbReference type="EMBL" id="LGRX02022453">
    <property type="protein sequence ID" value="KAK3255600.1"/>
    <property type="molecule type" value="Genomic_DNA"/>
</dbReference>
<dbReference type="GO" id="GO:0003697">
    <property type="term" value="F:single-stranded DNA binding"/>
    <property type="evidence" value="ECO:0007669"/>
    <property type="project" value="TreeGrafter"/>
</dbReference>
<proteinExistence type="predicted"/>
<dbReference type="Proteomes" id="UP001190700">
    <property type="component" value="Unassembled WGS sequence"/>
</dbReference>
<dbReference type="InterPro" id="IPR043502">
    <property type="entry name" value="DNA/RNA_pol_sf"/>
</dbReference>
<evidence type="ECO:0000259" key="5">
    <source>
        <dbReference type="Pfam" id="PF00136"/>
    </source>
</evidence>
<evidence type="ECO:0000256" key="3">
    <source>
        <dbReference type="ARBA" id="ARBA00022695"/>
    </source>
</evidence>
<reference evidence="6 7" key="1">
    <citation type="journal article" date="2015" name="Genome Biol. Evol.">
        <title>Comparative Genomics of a Bacterivorous Green Alga Reveals Evolutionary Causalities and Consequences of Phago-Mixotrophic Mode of Nutrition.</title>
        <authorList>
            <person name="Burns J.A."/>
            <person name="Paasch A."/>
            <person name="Narechania A."/>
            <person name="Kim E."/>
        </authorList>
    </citation>
    <scope>NUCLEOTIDE SEQUENCE [LARGE SCALE GENOMIC DNA]</scope>
    <source>
        <strain evidence="6 7">PLY_AMNH</strain>
    </source>
</reference>
<dbReference type="Gene3D" id="3.90.1600.10">
    <property type="entry name" value="Palm domain of DNA polymerase"/>
    <property type="match status" value="1"/>
</dbReference>
<feature type="domain" description="DNA-directed DNA polymerase family B multifunctional" evidence="5">
    <location>
        <begin position="12"/>
        <end position="61"/>
    </location>
</feature>
<dbReference type="GO" id="GO:0000166">
    <property type="term" value="F:nucleotide binding"/>
    <property type="evidence" value="ECO:0007669"/>
    <property type="project" value="InterPro"/>
</dbReference>
<accession>A0AAE0F9M6</accession>
<dbReference type="SUPFAM" id="SSF56672">
    <property type="entry name" value="DNA/RNA polymerases"/>
    <property type="match status" value="1"/>
</dbReference>
<evidence type="ECO:0000313" key="6">
    <source>
        <dbReference type="EMBL" id="KAK3255600.1"/>
    </source>
</evidence>
<protein>
    <recommendedName>
        <fullName evidence="1">DNA-directed DNA polymerase</fullName>
        <ecNumber evidence="1">2.7.7.7</ecNumber>
    </recommendedName>
</protein>
<evidence type="ECO:0000313" key="7">
    <source>
        <dbReference type="Proteomes" id="UP001190700"/>
    </source>
</evidence>
<dbReference type="PANTHER" id="PTHR45861:SF1">
    <property type="entry name" value="DNA POLYMERASE ALPHA CATALYTIC SUBUNIT"/>
    <property type="match status" value="1"/>
</dbReference>
<organism evidence="6 7">
    <name type="scientific">Cymbomonas tetramitiformis</name>
    <dbReference type="NCBI Taxonomy" id="36881"/>
    <lineage>
        <taxon>Eukaryota</taxon>
        <taxon>Viridiplantae</taxon>
        <taxon>Chlorophyta</taxon>
        <taxon>Pyramimonadophyceae</taxon>
        <taxon>Pyramimonadales</taxon>
        <taxon>Pyramimonadaceae</taxon>
        <taxon>Cymbomonas</taxon>
    </lineage>
</organism>
<dbReference type="InterPro" id="IPR023211">
    <property type="entry name" value="DNA_pol_palm_dom_sf"/>
</dbReference>
<dbReference type="EC" id="2.7.7.7" evidence="1"/>
<dbReference type="GO" id="GO:0006273">
    <property type="term" value="P:lagging strand elongation"/>
    <property type="evidence" value="ECO:0007669"/>
    <property type="project" value="TreeGrafter"/>
</dbReference>
<evidence type="ECO:0000256" key="1">
    <source>
        <dbReference type="ARBA" id="ARBA00012417"/>
    </source>
</evidence>
<sequence>MRGLLIWRQAGPSYAGGLVLEPKKGLYDKIVLMLDFNSLYPSIIQEYNICFTTVERPQDDSVPPLPSPSKPAVLPQVKLPSPLVEGAPLTPLAEGLVDD</sequence>
<name>A0AAE0F9M6_9CHLO</name>
<gene>
    <name evidence="6" type="ORF">CYMTET_35223</name>
</gene>
<evidence type="ECO:0000256" key="4">
    <source>
        <dbReference type="ARBA" id="ARBA00022932"/>
    </source>
</evidence>
<dbReference type="GO" id="GO:1902975">
    <property type="term" value="P:mitotic DNA replication initiation"/>
    <property type="evidence" value="ECO:0007669"/>
    <property type="project" value="TreeGrafter"/>
</dbReference>
<keyword evidence="7" id="KW-1185">Reference proteome</keyword>
<dbReference type="GO" id="GO:0006272">
    <property type="term" value="P:leading strand elongation"/>
    <property type="evidence" value="ECO:0007669"/>
    <property type="project" value="TreeGrafter"/>
</dbReference>
<dbReference type="AlphaFoldDB" id="A0AAE0F9M6"/>
<keyword evidence="3" id="KW-0548">Nucleotidyltransferase</keyword>
<comment type="caution">
    <text evidence="6">The sequence shown here is derived from an EMBL/GenBank/DDBJ whole genome shotgun (WGS) entry which is preliminary data.</text>
</comment>
<dbReference type="GO" id="GO:0005658">
    <property type="term" value="C:alpha DNA polymerase:primase complex"/>
    <property type="evidence" value="ECO:0007669"/>
    <property type="project" value="TreeGrafter"/>
</dbReference>
<keyword evidence="4" id="KW-0239">DNA-directed DNA polymerase</keyword>
<dbReference type="PANTHER" id="PTHR45861">
    <property type="entry name" value="DNA POLYMERASE ALPHA CATALYTIC SUBUNIT"/>
    <property type="match status" value="1"/>
</dbReference>